<organism evidence="5 6">
    <name type="scientific">Mycoplasmopsis meleagridis ATCC 25294</name>
    <dbReference type="NCBI Taxonomy" id="1264554"/>
    <lineage>
        <taxon>Bacteria</taxon>
        <taxon>Bacillati</taxon>
        <taxon>Mycoplasmatota</taxon>
        <taxon>Mycoplasmoidales</taxon>
        <taxon>Metamycoplasmataceae</taxon>
        <taxon>Mycoplasmopsis</taxon>
    </lineage>
</organism>
<name>A0A0F5H0H1_9BACT</name>
<dbReference type="GO" id="GO:0006302">
    <property type="term" value="P:double-strand break repair"/>
    <property type="evidence" value="ECO:0007669"/>
    <property type="project" value="TreeGrafter"/>
</dbReference>
<gene>
    <name evidence="5" type="ORF">MMELEA_01630</name>
</gene>
<dbReference type="OrthoDB" id="404042at2"/>
<dbReference type="Proteomes" id="UP000033750">
    <property type="component" value="Unassembled WGS sequence"/>
</dbReference>
<dbReference type="InterPro" id="IPR022572">
    <property type="entry name" value="DNA_rep/recomb_RecO_N"/>
</dbReference>
<dbReference type="STRING" id="29561.MM26B8_04120"/>
<dbReference type="InterPro" id="IPR003717">
    <property type="entry name" value="RecO"/>
</dbReference>
<dbReference type="EMBL" id="JZXN01000017">
    <property type="protein sequence ID" value="KKB26779.1"/>
    <property type="molecule type" value="Genomic_DNA"/>
</dbReference>
<keyword evidence="6" id="KW-1185">Reference proteome</keyword>
<evidence type="ECO:0000256" key="1">
    <source>
        <dbReference type="ARBA" id="ARBA00022763"/>
    </source>
</evidence>
<dbReference type="AlphaFoldDB" id="A0A0F5H0H1"/>
<dbReference type="Pfam" id="PF02565">
    <property type="entry name" value="RecO_C"/>
    <property type="match status" value="1"/>
</dbReference>
<keyword evidence="2" id="KW-0233">DNA recombination</keyword>
<evidence type="ECO:0000313" key="5">
    <source>
        <dbReference type="EMBL" id="KKB26779.1"/>
    </source>
</evidence>
<dbReference type="Pfam" id="PF11967">
    <property type="entry name" value="RecO_N"/>
    <property type="match status" value="1"/>
</dbReference>
<dbReference type="PATRIC" id="fig|1264554.4.peg.194"/>
<dbReference type="RefSeq" id="WP_046097113.1">
    <property type="nucleotide sequence ID" value="NZ_JZXN01000017.1"/>
</dbReference>
<accession>A0A0F5H0H1</accession>
<protein>
    <submittedName>
        <fullName evidence="5">DNA recombination and repair protein RecO</fullName>
    </submittedName>
</protein>
<dbReference type="SUPFAM" id="SSF57863">
    <property type="entry name" value="ArfGap/RecO-like zinc finger"/>
    <property type="match status" value="1"/>
</dbReference>
<evidence type="ECO:0000313" key="6">
    <source>
        <dbReference type="Proteomes" id="UP000033750"/>
    </source>
</evidence>
<proteinExistence type="predicted"/>
<dbReference type="NCBIfam" id="TIGR00613">
    <property type="entry name" value="reco"/>
    <property type="match status" value="1"/>
</dbReference>
<keyword evidence="1" id="KW-0227">DNA damage</keyword>
<dbReference type="GO" id="GO:0006310">
    <property type="term" value="P:DNA recombination"/>
    <property type="evidence" value="ECO:0007669"/>
    <property type="project" value="UniProtKB-KW"/>
</dbReference>
<evidence type="ECO:0000256" key="2">
    <source>
        <dbReference type="ARBA" id="ARBA00023172"/>
    </source>
</evidence>
<feature type="domain" description="DNA replication/recombination mediator RecO N-terminal" evidence="4">
    <location>
        <begin position="1"/>
        <end position="81"/>
    </location>
</feature>
<reference evidence="5 6" key="1">
    <citation type="submission" date="2015-03" db="EMBL/GenBank/DDBJ databases">
        <title>Genome sequence of Mycoplasma meleagridis strain ATCC 25294.</title>
        <authorList>
            <person name="Yacoub E."/>
            <person name="Blanchard A."/>
            <person name="Sirand-Pugnet P."/>
            <person name="Mardassi B.B.A."/>
        </authorList>
    </citation>
    <scope>NUCLEOTIDE SEQUENCE [LARGE SCALE GENOMIC DNA]</scope>
    <source>
        <strain evidence="5 6">ATCC 25294</strain>
    </source>
</reference>
<dbReference type="InterPro" id="IPR037278">
    <property type="entry name" value="ARFGAP/RecO"/>
</dbReference>
<evidence type="ECO:0000256" key="3">
    <source>
        <dbReference type="ARBA" id="ARBA00023204"/>
    </source>
</evidence>
<comment type="caution">
    <text evidence="5">The sequence shown here is derived from an EMBL/GenBank/DDBJ whole genome shotgun (WGS) entry which is preliminary data.</text>
</comment>
<keyword evidence="3" id="KW-0234">DNA repair</keyword>
<dbReference type="InterPro" id="IPR012340">
    <property type="entry name" value="NA-bd_OB-fold"/>
</dbReference>
<evidence type="ECO:0000259" key="4">
    <source>
        <dbReference type="Pfam" id="PF11967"/>
    </source>
</evidence>
<dbReference type="PANTHER" id="PTHR33991:SF1">
    <property type="entry name" value="DNA REPAIR PROTEIN RECO"/>
    <property type="match status" value="1"/>
</dbReference>
<dbReference type="GO" id="GO:0043590">
    <property type="term" value="C:bacterial nucleoid"/>
    <property type="evidence" value="ECO:0007669"/>
    <property type="project" value="TreeGrafter"/>
</dbReference>
<dbReference type="PANTHER" id="PTHR33991">
    <property type="entry name" value="DNA REPAIR PROTEIN RECO"/>
    <property type="match status" value="1"/>
</dbReference>
<sequence>MAEKIEKVILLEIFPYRENSNDAIIKVMNNRKIFSLLARGINKTKSKNRANLQLGCLVEIEYFKARMSNRLSKLKRATLLTQLNYKKVELIKFINKIILFLLAFENLNTKFIYREYIRILKSINSLSASQFHFTKTYLVTKLFRPFGIEPNFYSCHVCFKKNNIAYFNFTGGGYECTEHNDNNFISSKVLELIYFSYHSYDNYIKKTDIISDEFIYRNYLMFLDANGILITWDKVSYSSIKKGE</sequence>
<dbReference type="Gene3D" id="2.40.50.140">
    <property type="entry name" value="Nucleic acid-binding proteins"/>
    <property type="match status" value="1"/>
</dbReference>